<keyword evidence="2" id="KW-0223">Dioxygenase</keyword>
<dbReference type="InterPro" id="IPR005123">
    <property type="entry name" value="Oxoglu/Fe-dep_dioxygenase_dom"/>
</dbReference>
<organism evidence="2 3">
    <name type="scientific">Iningainema tapete BLCC-T55</name>
    <dbReference type="NCBI Taxonomy" id="2748662"/>
    <lineage>
        <taxon>Bacteria</taxon>
        <taxon>Bacillati</taxon>
        <taxon>Cyanobacteriota</taxon>
        <taxon>Cyanophyceae</taxon>
        <taxon>Nostocales</taxon>
        <taxon>Scytonemataceae</taxon>
        <taxon>Iningainema tapete</taxon>
    </lineage>
</organism>
<dbReference type="Pfam" id="PF13532">
    <property type="entry name" value="2OG-FeII_Oxy_2"/>
    <property type="match status" value="1"/>
</dbReference>
<dbReference type="PANTHER" id="PTHR31212">
    <property type="entry name" value="ALPHA-KETOGLUTARATE-DEPENDENT DIOXYGENASE ALKB HOMOLOG 3"/>
    <property type="match status" value="1"/>
</dbReference>
<accession>A0A8J6XAZ9</accession>
<dbReference type="GO" id="GO:0006307">
    <property type="term" value="P:DNA alkylation repair"/>
    <property type="evidence" value="ECO:0007669"/>
    <property type="project" value="InterPro"/>
</dbReference>
<gene>
    <name evidence="2" type="ORF">ICL16_03450</name>
</gene>
<dbReference type="Proteomes" id="UP000629098">
    <property type="component" value="Unassembled WGS sequence"/>
</dbReference>
<dbReference type="Gene3D" id="2.60.120.590">
    <property type="entry name" value="Alpha-ketoglutarate-dependent dioxygenase AlkB-like"/>
    <property type="match status" value="1"/>
</dbReference>
<dbReference type="AlphaFoldDB" id="A0A8J6XAZ9"/>
<sequence length="227" mass="26322">MRQLTLFKTSRDEPPVTYMANFLSQQRADALLEHCLNLDWQQNQIKMLDKTLLVPRKETIYGDPGCDYLYSGSVHLSPKPWTEELQFLKEFIESLTGYKFHIVIGNLYRDGQDSIGWHSDSEPSMGLNPAIASVTLGATRKFSIRQKVKSEYRTRKTELHIENSHMWNQGNPQRDRPEATHYWLEHGSLLIMHPGCQEGWVHQVPKTKKPVGQRINLTFRPHLKGEP</sequence>
<dbReference type="GO" id="GO:0051213">
    <property type="term" value="F:dioxygenase activity"/>
    <property type="evidence" value="ECO:0007669"/>
    <property type="project" value="UniProtKB-KW"/>
</dbReference>
<keyword evidence="2" id="KW-0560">Oxidoreductase</keyword>
<reference evidence="2" key="1">
    <citation type="submission" date="2020-09" db="EMBL/GenBank/DDBJ databases">
        <title>Iningainema tapete sp. nov. (Scytonemataceae, Cyanobacteria) from greenhouses in central Florida (USA) produces two types of nodularin with biosynthetic potential for microcystin-LR and anabaenopeptins.</title>
        <authorList>
            <person name="Berthold D.E."/>
            <person name="Lefler F.W."/>
            <person name="Huang I.-S."/>
            <person name="Abdulla H."/>
            <person name="Zimba P.V."/>
            <person name="Laughinghouse H.D. IV."/>
        </authorList>
    </citation>
    <scope>NUCLEOTIDE SEQUENCE</scope>
    <source>
        <strain evidence="2">BLCCT55</strain>
    </source>
</reference>
<evidence type="ECO:0000259" key="1">
    <source>
        <dbReference type="PROSITE" id="PS51471"/>
    </source>
</evidence>
<protein>
    <submittedName>
        <fullName evidence="2">Alpha-ketoglutarate-dependent dioxygenase AlkB</fullName>
    </submittedName>
</protein>
<evidence type="ECO:0000313" key="2">
    <source>
        <dbReference type="EMBL" id="MBD2771204.1"/>
    </source>
</evidence>
<dbReference type="RefSeq" id="WP_190825493.1">
    <property type="nucleotide sequence ID" value="NZ_CAWPPI010000013.1"/>
</dbReference>
<keyword evidence="3" id="KW-1185">Reference proteome</keyword>
<dbReference type="SUPFAM" id="SSF51197">
    <property type="entry name" value="Clavaminate synthase-like"/>
    <property type="match status" value="1"/>
</dbReference>
<dbReference type="InterPro" id="IPR037151">
    <property type="entry name" value="AlkB-like_sf"/>
</dbReference>
<evidence type="ECO:0000313" key="3">
    <source>
        <dbReference type="Proteomes" id="UP000629098"/>
    </source>
</evidence>
<comment type="caution">
    <text evidence="2">The sequence shown here is derived from an EMBL/GenBank/DDBJ whole genome shotgun (WGS) entry which is preliminary data.</text>
</comment>
<dbReference type="PANTHER" id="PTHR31212:SF4">
    <property type="entry name" value="ALPHA-KETOGLUTARATE-DEPENDENT DIOXYGENASE ALKB HOMOLOG 3"/>
    <property type="match status" value="1"/>
</dbReference>
<dbReference type="InterPro" id="IPR027450">
    <property type="entry name" value="AlkB-like"/>
</dbReference>
<proteinExistence type="predicted"/>
<feature type="domain" description="Fe2OG dioxygenase" evidence="1">
    <location>
        <begin position="99"/>
        <end position="223"/>
    </location>
</feature>
<dbReference type="EMBL" id="JACXAE010000013">
    <property type="protein sequence ID" value="MBD2771204.1"/>
    <property type="molecule type" value="Genomic_DNA"/>
</dbReference>
<dbReference type="PROSITE" id="PS51471">
    <property type="entry name" value="FE2OG_OXY"/>
    <property type="match status" value="1"/>
</dbReference>
<dbReference type="InterPro" id="IPR032854">
    <property type="entry name" value="ALKBH3"/>
</dbReference>
<name>A0A8J6XAZ9_9CYAN</name>